<reference evidence="2 3" key="1">
    <citation type="journal article" date="2019" name="Int. J. Syst. Evol. Microbiol.">
        <title>The Global Catalogue of Microorganisms (GCM) 10K type strain sequencing project: providing services to taxonomists for standard genome sequencing and annotation.</title>
        <authorList>
            <consortium name="The Broad Institute Genomics Platform"/>
            <consortium name="The Broad Institute Genome Sequencing Center for Infectious Disease"/>
            <person name="Wu L."/>
            <person name="Ma J."/>
        </authorList>
    </citation>
    <scope>NUCLEOTIDE SEQUENCE [LARGE SCALE GENOMIC DNA]</scope>
    <source>
        <strain evidence="2 3">CGMCC 1.3240</strain>
    </source>
</reference>
<accession>A0ABD5V8Z6</accession>
<evidence type="ECO:0000259" key="1">
    <source>
        <dbReference type="Pfam" id="PF00582"/>
    </source>
</evidence>
<evidence type="ECO:0000313" key="2">
    <source>
        <dbReference type="EMBL" id="MFC6907181.1"/>
    </source>
</evidence>
<dbReference type="CDD" id="cd00293">
    <property type="entry name" value="USP-like"/>
    <property type="match status" value="1"/>
</dbReference>
<feature type="domain" description="UspA" evidence="1">
    <location>
        <begin position="2"/>
        <end position="142"/>
    </location>
</feature>
<comment type="caution">
    <text evidence="2">The sequence shown here is derived from an EMBL/GenBank/DDBJ whole genome shotgun (WGS) entry which is preliminary data.</text>
</comment>
<dbReference type="InterPro" id="IPR014729">
    <property type="entry name" value="Rossmann-like_a/b/a_fold"/>
</dbReference>
<gene>
    <name evidence="2" type="ORF">ACFQGH_18530</name>
</gene>
<proteinExistence type="predicted"/>
<dbReference type="SUPFAM" id="SSF52402">
    <property type="entry name" value="Adenine nucleotide alpha hydrolases-like"/>
    <property type="match status" value="1"/>
</dbReference>
<dbReference type="Pfam" id="PF00582">
    <property type="entry name" value="Usp"/>
    <property type="match status" value="1"/>
</dbReference>
<dbReference type="Proteomes" id="UP001596312">
    <property type="component" value="Unassembled WGS sequence"/>
</dbReference>
<organism evidence="2 3">
    <name type="scientific">Halalkalicoccus tibetensis</name>
    <dbReference type="NCBI Taxonomy" id="175632"/>
    <lineage>
        <taxon>Archaea</taxon>
        <taxon>Methanobacteriati</taxon>
        <taxon>Methanobacteriota</taxon>
        <taxon>Stenosarchaea group</taxon>
        <taxon>Halobacteria</taxon>
        <taxon>Halobacteriales</taxon>
        <taxon>Halococcaceae</taxon>
        <taxon>Halalkalicoccus</taxon>
    </lineage>
</organism>
<keyword evidence="3" id="KW-1185">Reference proteome</keyword>
<dbReference type="RefSeq" id="WP_340605772.1">
    <property type="nucleotide sequence ID" value="NZ_JBBMXV010000007.1"/>
</dbReference>
<dbReference type="AlphaFoldDB" id="A0ABD5V8Z6"/>
<evidence type="ECO:0000313" key="3">
    <source>
        <dbReference type="Proteomes" id="UP001596312"/>
    </source>
</evidence>
<protein>
    <submittedName>
        <fullName evidence="2">Universal stress protein</fullName>
    </submittedName>
</protein>
<name>A0ABD5V8Z6_9EURY</name>
<dbReference type="InterPro" id="IPR006016">
    <property type="entry name" value="UspA"/>
</dbReference>
<dbReference type="Gene3D" id="3.40.50.620">
    <property type="entry name" value="HUPs"/>
    <property type="match status" value="1"/>
</dbReference>
<sequence>MERALVVAEDSEVGRQLLKEAATLAAGIDAELVVLQVLDEKRYDGSLERKVQSGNSNQIDSIDDITEELRLTADALASDIVDGVSYQSIGRVGKLPDIIIDTAVNMDCDHIFIVGERRSPTGKVVFGDNAQSVILQFDGPVTTLIDN</sequence>
<dbReference type="EMBL" id="JBHSXQ010000007">
    <property type="protein sequence ID" value="MFC6907181.1"/>
    <property type="molecule type" value="Genomic_DNA"/>
</dbReference>